<keyword evidence="12" id="KW-1185">Reference proteome</keyword>
<dbReference type="RefSeq" id="WP_319830927.1">
    <property type="nucleotide sequence ID" value="NZ_CP138858.1"/>
</dbReference>
<keyword evidence="6" id="KW-0819">tRNA processing</keyword>
<keyword evidence="7" id="KW-0274">FAD</keyword>
<evidence type="ECO:0000313" key="12">
    <source>
        <dbReference type="Proteomes" id="UP001324993"/>
    </source>
</evidence>
<dbReference type="InterPro" id="IPR006076">
    <property type="entry name" value="FAD-dep_OxRdtase"/>
</dbReference>
<dbReference type="EC" id="1.-.-.-" evidence="11"/>
<evidence type="ECO:0000256" key="7">
    <source>
        <dbReference type="ARBA" id="ARBA00022827"/>
    </source>
</evidence>
<keyword evidence="8 11" id="KW-0560">Oxidoreductase</keyword>
<keyword evidence="5" id="KW-0949">S-adenosyl-L-methionine</keyword>
<dbReference type="SUPFAM" id="SSF54373">
    <property type="entry name" value="FAD-linked reductases, C-terminal domain"/>
    <property type="match status" value="1"/>
</dbReference>
<sequence length="374" mass="41543">MLPDTFSIQHTFINISSPSHTSHLIVGAGLAGCLLAWRLQQAGQRFLLLGSTAMPAAYKVAAGVINPVTGRWMTKTWNFDQLLPEAQATYHSLEQQFGIQVYHRIPEIRFCQNADDIKRLGRRLRNPRYQNVLNRYFAPGQAAPDFNDPHGSFGIEQAAYVDLPKLVTCLRTAFAQQGLFRDETFHHSALQQKADGWQYQDLHATKVIFCEGAAAIHNPWFPNIALQPAKGETLLCNSPTLQLPRKLYHHKKWLLPYPDGSFRIGATYDETDLSDTPTQTRKEELLAATHEALKESHTIQITAHLAGVRPSTLDSRPVIGVHPSQAGLYLINGLGSKGASTAPAMTQQLAHHLRTGTPIPPEVDIARFSLKPTL</sequence>
<accession>A0ABZ0REZ3</accession>
<keyword evidence="4" id="KW-0808">Transferase</keyword>
<keyword evidence="1" id="KW-0963">Cytoplasm</keyword>
<evidence type="ECO:0000256" key="6">
    <source>
        <dbReference type="ARBA" id="ARBA00022694"/>
    </source>
</evidence>
<evidence type="ECO:0000256" key="8">
    <source>
        <dbReference type="ARBA" id="ARBA00023002"/>
    </source>
</evidence>
<protein>
    <submittedName>
        <fullName evidence="11">FAD-dependent oxidoreductase</fullName>
        <ecNumber evidence="11">1.-.-.-</ecNumber>
    </submittedName>
</protein>
<dbReference type="Gene3D" id="3.50.50.60">
    <property type="entry name" value="FAD/NAD(P)-binding domain"/>
    <property type="match status" value="1"/>
</dbReference>
<dbReference type="Gene3D" id="3.30.9.10">
    <property type="entry name" value="D-Amino Acid Oxidase, subunit A, domain 2"/>
    <property type="match status" value="1"/>
</dbReference>
<dbReference type="InterPro" id="IPR036188">
    <property type="entry name" value="FAD/NAD-bd_sf"/>
</dbReference>
<reference evidence="11 12" key="1">
    <citation type="submission" date="2023-11" db="EMBL/GenBank/DDBJ databases">
        <title>Coraliomargarita sp. nov., isolated from marine algae.</title>
        <authorList>
            <person name="Lee J.K."/>
            <person name="Baek J.H."/>
            <person name="Kim J.M."/>
            <person name="Choi D.G."/>
            <person name="Jeon C.O."/>
        </authorList>
    </citation>
    <scope>NUCLEOTIDE SEQUENCE [LARGE SCALE GENOMIC DNA]</scope>
    <source>
        <strain evidence="11 12">J2-16</strain>
    </source>
</reference>
<dbReference type="SUPFAM" id="SSF51905">
    <property type="entry name" value="FAD/NAD(P)-binding domain"/>
    <property type="match status" value="1"/>
</dbReference>
<dbReference type="GO" id="GO:0016491">
    <property type="term" value="F:oxidoreductase activity"/>
    <property type="evidence" value="ECO:0007669"/>
    <property type="project" value="UniProtKB-KW"/>
</dbReference>
<dbReference type="PANTHER" id="PTHR13847:SF283">
    <property type="entry name" value="TRNA 5-METHYLAMINOMETHYL-2-THIOURIDINE BIOSYNTHESIS BIFUNCTIONAL PROTEIN MNMC"/>
    <property type="match status" value="1"/>
</dbReference>
<evidence type="ECO:0000259" key="10">
    <source>
        <dbReference type="Pfam" id="PF01266"/>
    </source>
</evidence>
<dbReference type="Proteomes" id="UP001324993">
    <property type="component" value="Chromosome"/>
</dbReference>
<dbReference type="PANTHER" id="PTHR13847">
    <property type="entry name" value="SARCOSINE DEHYDROGENASE-RELATED"/>
    <property type="match status" value="1"/>
</dbReference>
<organism evidence="11 12">
    <name type="scientific">Coraliomargarita algicola</name>
    <dbReference type="NCBI Taxonomy" id="3092156"/>
    <lineage>
        <taxon>Bacteria</taxon>
        <taxon>Pseudomonadati</taxon>
        <taxon>Verrucomicrobiota</taxon>
        <taxon>Opitutia</taxon>
        <taxon>Puniceicoccales</taxon>
        <taxon>Coraliomargaritaceae</taxon>
        <taxon>Coraliomargarita</taxon>
    </lineage>
</organism>
<gene>
    <name evidence="11" type="ORF">SH580_10980</name>
</gene>
<evidence type="ECO:0000256" key="9">
    <source>
        <dbReference type="ARBA" id="ARBA00023268"/>
    </source>
</evidence>
<evidence type="ECO:0000256" key="1">
    <source>
        <dbReference type="ARBA" id="ARBA00022490"/>
    </source>
</evidence>
<dbReference type="Pfam" id="PF01266">
    <property type="entry name" value="DAO"/>
    <property type="match status" value="1"/>
</dbReference>
<evidence type="ECO:0000256" key="4">
    <source>
        <dbReference type="ARBA" id="ARBA00022679"/>
    </source>
</evidence>
<keyword evidence="3" id="KW-0285">Flavoprotein</keyword>
<evidence type="ECO:0000256" key="2">
    <source>
        <dbReference type="ARBA" id="ARBA00022603"/>
    </source>
</evidence>
<feature type="domain" description="FAD dependent oxidoreductase" evidence="10">
    <location>
        <begin position="24"/>
        <end position="350"/>
    </location>
</feature>
<name>A0ABZ0REZ3_9BACT</name>
<dbReference type="EMBL" id="CP138858">
    <property type="protein sequence ID" value="WPJ93961.1"/>
    <property type="molecule type" value="Genomic_DNA"/>
</dbReference>
<keyword evidence="9" id="KW-0511">Multifunctional enzyme</keyword>
<evidence type="ECO:0000256" key="3">
    <source>
        <dbReference type="ARBA" id="ARBA00022630"/>
    </source>
</evidence>
<evidence type="ECO:0000313" key="11">
    <source>
        <dbReference type="EMBL" id="WPJ93961.1"/>
    </source>
</evidence>
<proteinExistence type="predicted"/>
<evidence type="ECO:0000256" key="5">
    <source>
        <dbReference type="ARBA" id="ARBA00022691"/>
    </source>
</evidence>
<keyword evidence="2" id="KW-0489">Methyltransferase</keyword>